<keyword evidence="3" id="KW-1185">Reference proteome</keyword>
<comment type="similarity">
    <text evidence="1">Belongs to the aspartate-semialdehyde dehydrogenase family.</text>
</comment>
<dbReference type="PANTHER" id="PTHR46278">
    <property type="entry name" value="DEHYDROGENASE, PUTATIVE-RELATED"/>
    <property type="match status" value="1"/>
</dbReference>
<name>A0A4R2N1I0_9PAST</name>
<dbReference type="InterPro" id="IPR036291">
    <property type="entry name" value="NAD(P)-bd_dom_sf"/>
</dbReference>
<dbReference type="OrthoDB" id="9805684at2"/>
<sequence>MLNIAISAEFSLAEKLIENLELSSLEIEKITAVEIYPFSEEQGLRFKNKSVTQIEVEKVDWSAFTYVFFAGDISKATYLAKAAESGCIVIDILGLCADIADVPVIIPNMNNNQLIELRQRNIVALPNPQVTQCALSIANIIKNLSIHQLTITSLLPASYENEESVTKLAGQTARLLNGITLDDNEQRLAFDVFPKQSINLNMQLKKIFSELDNIVFHQIQVPVFYGIGQLITLKSDYLIDPDIVIADWKDNEYISYHDEKVITPVTNSEVENSEAIPKLHISNINSIENGIQFWTVADEQRFNLAFMAVKLAELI</sequence>
<proteinExistence type="inferred from homology"/>
<dbReference type="Gene3D" id="3.30.360.10">
    <property type="entry name" value="Dihydrodipicolinate Reductase, domain 2"/>
    <property type="match status" value="1"/>
</dbReference>
<dbReference type="CDD" id="cd17894">
    <property type="entry name" value="ASADH_USG1_N"/>
    <property type="match status" value="1"/>
</dbReference>
<gene>
    <name evidence="2" type="ORF">EV697_102268</name>
</gene>
<dbReference type="SUPFAM" id="SSF51735">
    <property type="entry name" value="NAD(P)-binding Rossmann-fold domains"/>
    <property type="match status" value="1"/>
</dbReference>
<dbReference type="PANTHER" id="PTHR46278:SF2">
    <property type="entry name" value="ASPARTATE-SEMIALDEHYDE DEHYDROGENASE"/>
    <property type="match status" value="1"/>
</dbReference>
<evidence type="ECO:0000313" key="2">
    <source>
        <dbReference type="EMBL" id="TCP13386.1"/>
    </source>
</evidence>
<evidence type="ECO:0000313" key="3">
    <source>
        <dbReference type="Proteomes" id="UP000294841"/>
    </source>
</evidence>
<accession>A0A4R2N1I0</accession>
<dbReference type="SUPFAM" id="SSF55347">
    <property type="entry name" value="Glyceraldehyde-3-phosphate dehydrogenase-like, C-terminal domain"/>
    <property type="match status" value="1"/>
</dbReference>
<protein>
    <submittedName>
        <fullName evidence="2">Aspartate-semialdehyde dehydrogenase</fullName>
    </submittedName>
</protein>
<dbReference type="Gene3D" id="3.40.50.720">
    <property type="entry name" value="NAD(P)-binding Rossmann-like Domain"/>
    <property type="match status" value="1"/>
</dbReference>
<evidence type="ECO:0000256" key="1">
    <source>
        <dbReference type="ARBA" id="ARBA00010584"/>
    </source>
</evidence>
<dbReference type="PIRSF" id="PIRSF000148">
    <property type="entry name" value="ASA_dh"/>
    <property type="match status" value="1"/>
</dbReference>
<dbReference type="EMBL" id="SLXI01000002">
    <property type="protein sequence ID" value="TCP13386.1"/>
    <property type="molecule type" value="Genomic_DNA"/>
</dbReference>
<reference evidence="2 3" key="1">
    <citation type="submission" date="2019-03" db="EMBL/GenBank/DDBJ databases">
        <title>Genomic Encyclopedia of Type Strains, Phase IV (KMG-IV): sequencing the most valuable type-strain genomes for metagenomic binning, comparative biology and taxonomic classification.</title>
        <authorList>
            <person name="Goeker M."/>
        </authorList>
    </citation>
    <scope>NUCLEOTIDE SEQUENCE [LARGE SCALE GENOMIC DNA]</scope>
    <source>
        <strain evidence="2 3">DSM 28231</strain>
    </source>
</reference>
<comment type="caution">
    <text evidence="2">The sequence shown here is derived from an EMBL/GenBank/DDBJ whole genome shotgun (WGS) entry which is preliminary data.</text>
</comment>
<organism evidence="2 3">
    <name type="scientific">Bisgaardia hudsonensis</name>
    <dbReference type="NCBI Taxonomy" id="109472"/>
    <lineage>
        <taxon>Bacteria</taxon>
        <taxon>Pseudomonadati</taxon>
        <taxon>Pseudomonadota</taxon>
        <taxon>Gammaproteobacteria</taxon>
        <taxon>Pasteurellales</taxon>
        <taxon>Pasteurellaceae</taxon>
        <taxon>Bisgaardia</taxon>
    </lineage>
</organism>
<dbReference type="AlphaFoldDB" id="A0A4R2N1I0"/>
<dbReference type="Proteomes" id="UP000294841">
    <property type="component" value="Unassembled WGS sequence"/>
</dbReference>
<dbReference type="NCBIfam" id="NF005368">
    <property type="entry name" value="PRK06901.1"/>
    <property type="match status" value="1"/>
</dbReference>
<dbReference type="RefSeq" id="WP_132022901.1">
    <property type="nucleotide sequence ID" value="NZ_CP016605.1"/>
</dbReference>